<sequence>MVTGVRIAVAVTADQTRSRACPGVSPDETGVVYLTVAGMPRFDRVVVTVLAVVVATVLMLFAAGCSDDAPAQREGLPKDFPSSQVPLIDGHVISGDGTTDEWNVVVQAPANAGNPIDKAVRALTDAGYQEDGRDSVGGQTVVRLSASKDGKTYWVTVGITSQAAAGGTSVFYHIST</sequence>
<evidence type="ECO:0000256" key="1">
    <source>
        <dbReference type="SAM" id="Phobius"/>
    </source>
</evidence>
<feature type="transmembrane region" description="Helical" evidence="1">
    <location>
        <begin position="45"/>
        <end position="64"/>
    </location>
</feature>
<gene>
    <name evidence="2" type="ORF">HGA05_00645</name>
</gene>
<reference evidence="2 3" key="1">
    <citation type="submission" date="2020-04" db="EMBL/GenBank/DDBJ databases">
        <title>MicrobeNet Type strains.</title>
        <authorList>
            <person name="Nicholson A.C."/>
        </authorList>
    </citation>
    <scope>NUCLEOTIDE SEQUENCE [LARGE SCALE GENOMIC DNA]</scope>
    <source>
        <strain evidence="2 3">ATCC BAA-14</strain>
    </source>
</reference>
<organism evidence="2 3">
    <name type="scientific">Gordonia polyisoprenivorans</name>
    <dbReference type="NCBI Taxonomy" id="84595"/>
    <lineage>
        <taxon>Bacteria</taxon>
        <taxon>Bacillati</taxon>
        <taxon>Actinomycetota</taxon>
        <taxon>Actinomycetes</taxon>
        <taxon>Mycobacteriales</taxon>
        <taxon>Gordoniaceae</taxon>
        <taxon>Gordonia</taxon>
    </lineage>
</organism>
<keyword evidence="1" id="KW-0812">Transmembrane</keyword>
<dbReference type="EMBL" id="JAAXPC010000001">
    <property type="protein sequence ID" value="NKY00087.1"/>
    <property type="molecule type" value="Genomic_DNA"/>
</dbReference>
<keyword evidence="1" id="KW-0472">Membrane</keyword>
<comment type="caution">
    <text evidence="2">The sequence shown here is derived from an EMBL/GenBank/DDBJ whole genome shotgun (WGS) entry which is preliminary data.</text>
</comment>
<evidence type="ECO:0000313" key="3">
    <source>
        <dbReference type="Proteomes" id="UP000563898"/>
    </source>
</evidence>
<evidence type="ECO:0000313" key="2">
    <source>
        <dbReference type="EMBL" id="NKY00087.1"/>
    </source>
</evidence>
<accession>A0A846WGM8</accession>
<name>A0A846WGM8_9ACTN</name>
<proteinExistence type="predicted"/>
<keyword evidence="1" id="KW-1133">Transmembrane helix</keyword>
<dbReference type="Proteomes" id="UP000563898">
    <property type="component" value="Unassembled WGS sequence"/>
</dbReference>
<protein>
    <submittedName>
        <fullName evidence="2">Uncharacterized protein</fullName>
    </submittedName>
</protein>
<dbReference type="AlphaFoldDB" id="A0A846WGM8"/>